<dbReference type="Pfam" id="PF25683">
    <property type="entry name" value="URGCP_GTPase"/>
    <property type="match status" value="1"/>
</dbReference>
<dbReference type="SUPFAM" id="SSF52540">
    <property type="entry name" value="P-loop containing nucleoside triphosphate hydrolases"/>
    <property type="match status" value="1"/>
</dbReference>
<dbReference type="InterPro" id="IPR027417">
    <property type="entry name" value="P-loop_NTPase"/>
</dbReference>
<dbReference type="Pfam" id="PF25496">
    <property type="entry name" value="URGCP"/>
    <property type="match status" value="1"/>
</dbReference>
<dbReference type="InterPro" id="IPR052986">
    <property type="entry name" value="VLIG_GTPase"/>
</dbReference>
<proteinExistence type="inferred from homology"/>
<organism evidence="4 5">
    <name type="scientific">Neogobius melanostomus</name>
    <name type="common">round goby</name>
    <dbReference type="NCBI Taxonomy" id="47308"/>
    <lineage>
        <taxon>Eukaryota</taxon>
        <taxon>Metazoa</taxon>
        <taxon>Chordata</taxon>
        <taxon>Craniata</taxon>
        <taxon>Vertebrata</taxon>
        <taxon>Euteleostomi</taxon>
        <taxon>Actinopterygii</taxon>
        <taxon>Neopterygii</taxon>
        <taxon>Teleostei</taxon>
        <taxon>Neoteleostei</taxon>
        <taxon>Acanthomorphata</taxon>
        <taxon>Gobiaria</taxon>
        <taxon>Gobiiformes</taxon>
        <taxon>Gobioidei</taxon>
        <taxon>Gobiidae</taxon>
        <taxon>Benthophilinae</taxon>
        <taxon>Neogobiini</taxon>
        <taxon>Neogobius</taxon>
    </lineage>
</organism>
<sequence length="1525" mass="174736">MSGERGGSVLSSGCEKYPQKILFSKISSPSFKITHLSAFINVLDFSFNCIDLLMISVFVFTETHVQSTLEDLGLDEYYNKKLCLNMMLQIDEKAICDDVVMSNKDVAWYFLKKLMMVNVTARSVRCTPGTDTNCTPSSDDSILDLQNLVTSLSSASTLNPLDIITALFLCSDGFVQQELSLKMSMCQFAVPLLLPNCDSDQCTLMLWALRDIGFKEEAIVQSEIPMISFVRFGNCSLSKSEILNKLLSNSQQYHDTFVHRDMEGGDCSRTISNGLAEITWYLPCGNKNIDIFDEPVAVVNLRGDIASFETQYAFLCQTSSAVFVFFDALDFECKQLMTIKGKAEMFLVGNLKSDKSCLRALHNVAKELGLTNNIILKSKQINDADFVQKLQKTMRGAIAASNMRPQIEQMTSIAHELGVHVDEDCPESQNARQNANAITAEIEDTLKFKETQLPMQGQIWKEVTSLEKEECRLRKAGSENIEQYKCDLQEQREDLRNKQNSYGISESMLCFLSAISGPEIERSYFLKWLRINLDSLSQIDLQLSNSSLGTEHFFREMCQIYEASVSLPERDPKRQQLQHLPRLCAQLLTDGFPLELVDGDASNIPLRWVSDVLVQLNELVSPNNKILVVTVLGVQSTGKSTLLNTMFGVQFAVSSGRCTRGAFMLLIKVCEDMKTNLNCDFLVIIDTEGLKSPELAQLDECHEHDNELATLVVGLSDITIINIAMENSTEMKDILQIVVHAFLRMKEIGKKPKCQFVHQNVSDVSAHEKNLRDRKLLLQQLNEMTQAAAKMERKEENKSFTDVMDYDPDTGNWYIPGLWNGSPPMAPVNAGYSEAVYELKKNVIQLLKNCESSANDILEFREWITSLWNAVKHENFIFSFRNSLVADAYTRLCTEYNTWEWEFRKAMYTWSTNAETKISNIGIVSGKCDIVEVFIALKREAQTELCKWETTLLHNITEYFKQTEGHVYLVERYREEFFNSAKILRREIESTVINELTATAEIKQGMETVDKIKEDHTKGLEVKVCALIDECRMKKCSMTDQELDVEFNKMWETTVTNLKKSVSFTKNKDIFDQVAHALRANIHHRGSHASELVSNKSLQDCGLDKFVVKPDSLAKRFTHAVKKCLNWKDDIMAAQKMADSTIDACQQFILEKIERGTDYHDTYIQEILRIIDERFSWNQHLKTDIAFEVSLKQHICGDAARKFQKMHNDFMHKNDPYQCFSKNKEQFCADFKDVFNEKDQCQKKAKKFTDQCLKPAVENFVNRSLGLDIVGEMLTCHQFSTRTVFQYYVLLDLISNEQFYSYLSYICTYEDFIRKWIYQQVVIHFSNQAKISEFENRHLQLCLDHITNAVNKAKSENDNLKDFVDDICEELSDKLVISQDALGAFMIFNNADQELFVYWLTKCLDDMLQSLQEEFNDTDFESKLSKLSLKPHRELSERMIGCGQQCPFCKAPCEAGGKSHTEHWTSLHQSQGLGLYRFVQSEQLVTDICSTLVVSETEKFRCFETGYQLHLYKRYMEIFPKWKIQ</sequence>
<dbReference type="Gene3D" id="3.40.50.300">
    <property type="entry name" value="P-loop containing nucleotide triphosphate hydrolases"/>
    <property type="match status" value="1"/>
</dbReference>
<dbReference type="GO" id="GO:0005525">
    <property type="term" value="F:GTP binding"/>
    <property type="evidence" value="ECO:0007669"/>
    <property type="project" value="InterPro"/>
</dbReference>
<evidence type="ECO:0000313" key="4">
    <source>
        <dbReference type="Ensembl" id="ENSNMLP00000032515.1"/>
    </source>
</evidence>
<dbReference type="GO" id="GO:0003924">
    <property type="term" value="F:GTPase activity"/>
    <property type="evidence" value="ECO:0007669"/>
    <property type="project" value="InterPro"/>
</dbReference>
<evidence type="ECO:0000313" key="5">
    <source>
        <dbReference type="Proteomes" id="UP000694523"/>
    </source>
</evidence>
<dbReference type="InterPro" id="IPR030383">
    <property type="entry name" value="G_VLIG_dom"/>
</dbReference>
<keyword evidence="2" id="KW-0175">Coiled coil</keyword>
<dbReference type="Ensembl" id="ENSNMLT00000036203.1">
    <property type="protein sequence ID" value="ENSNMLP00000032515.1"/>
    <property type="gene ID" value="ENSNMLG00000020302.1"/>
</dbReference>
<protein>
    <submittedName>
        <fullName evidence="4">Si:dkey-85k7.12</fullName>
    </submittedName>
</protein>
<name>A0A8C6UAV9_9GOBI</name>
<accession>A0A8C6UAV9</accession>
<dbReference type="InterPro" id="IPR057365">
    <property type="entry name" value="URGCP"/>
</dbReference>
<evidence type="ECO:0000256" key="2">
    <source>
        <dbReference type="SAM" id="Coils"/>
    </source>
</evidence>
<evidence type="ECO:0000259" key="3">
    <source>
        <dbReference type="PROSITE" id="PS51717"/>
    </source>
</evidence>
<dbReference type="InterPro" id="IPR058641">
    <property type="entry name" value="GVIN1_dom"/>
</dbReference>
<keyword evidence="5" id="KW-1185">Reference proteome</keyword>
<reference evidence="4" key="2">
    <citation type="submission" date="2025-09" db="UniProtKB">
        <authorList>
            <consortium name="Ensembl"/>
        </authorList>
    </citation>
    <scope>IDENTIFICATION</scope>
</reference>
<dbReference type="PANTHER" id="PTHR14819:SF9">
    <property type="entry name" value="UP-REGULATOR OF CELL PROLIFERATION-LIKE"/>
    <property type="match status" value="1"/>
</dbReference>
<dbReference type="Pfam" id="PF25974">
    <property type="entry name" value="URGCP_9th"/>
    <property type="match status" value="1"/>
</dbReference>
<dbReference type="PANTHER" id="PTHR14819">
    <property type="entry name" value="GTP-BINDING"/>
    <property type="match status" value="1"/>
</dbReference>
<dbReference type="PROSITE" id="PS51717">
    <property type="entry name" value="G_VLIG"/>
    <property type="match status" value="1"/>
</dbReference>
<comment type="similarity">
    <text evidence="1">Belongs to the TRAFAC class dynamin-like GTPase superfamily. Very large inducible GTPase (VLIG) family.</text>
</comment>
<dbReference type="Proteomes" id="UP000694523">
    <property type="component" value="Unplaced"/>
</dbReference>
<evidence type="ECO:0000256" key="1">
    <source>
        <dbReference type="ARBA" id="ARBA00006828"/>
    </source>
</evidence>
<reference evidence="4" key="1">
    <citation type="submission" date="2025-08" db="UniProtKB">
        <authorList>
            <consortium name="Ensembl"/>
        </authorList>
    </citation>
    <scope>IDENTIFICATION</scope>
</reference>
<feature type="coiled-coil region" evidence="2">
    <location>
        <begin position="474"/>
        <end position="501"/>
    </location>
</feature>
<feature type="domain" description="VLIG-type G" evidence="3">
    <location>
        <begin position="623"/>
        <end position="868"/>
    </location>
</feature>